<feature type="active site" evidence="9">
    <location>
        <position position="78"/>
    </location>
</feature>
<comment type="subunit">
    <text evidence="8">Homodimer.</text>
</comment>
<comment type="function">
    <text evidence="8">Catalyzes the stereoinversion of LL-2,6-diaminopimelate (L,L-DAP) to meso-diaminopimelate (meso-DAP), a precursor of L-lysine and an essential component of the bacterial peptidoglycan.</text>
</comment>
<dbReference type="PROSITE" id="PS01326">
    <property type="entry name" value="DAP_EPIMERASE"/>
    <property type="match status" value="1"/>
</dbReference>
<evidence type="ECO:0000256" key="3">
    <source>
        <dbReference type="ARBA" id="ARBA00013080"/>
    </source>
</evidence>
<comment type="catalytic activity">
    <reaction evidence="7 8">
        <text>(2S,6S)-2,6-diaminopimelate = meso-2,6-diaminopimelate</text>
        <dbReference type="Rhea" id="RHEA:15393"/>
        <dbReference type="ChEBI" id="CHEBI:57609"/>
        <dbReference type="ChEBI" id="CHEBI:57791"/>
        <dbReference type="EC" id="5.1.1.7"/>
    </reaction>
</comment>
<feature type="site" description="Could be important to modulate the pK values of the two catalytic cysteine residues" evidence="8">
    <location>
        <position position="213"/>
    </location>
</feature>
<dbReference type="GO" id="GO:0008837">
    <property type="term" value="F:diaminopimelate epimerase activity"/>
    <property type="evidence" value="ECO:0007669"/>
    <property type="project" value="UniProtKB-UniRule"/>
</dbReference>
<evidence type="ECO:0000256" key="8">
    <source>
        <dbReference type="HAMAP-Rule" id="MF_00197"/>
    </source>
</evidence>
<feature type="binding site" evidence="8">
    <location>
        <begin position="223"/>
        <end position="224"/>
    </location>
    <ligand>
        <name>substrate</name>
    </ligand>
</feature>
<dbReference type="Pfam" id="PF01678">
    <property type="entry name" value="DAP_epimerase"/>
    <property type="match status" value="2"/>
</dbReference>
<accession>A0A091BE63</accession>
<keyword evidence="11" id="KW-1185">Reference proteome</keyword>
<feature type="active site" description="Proton acceptor" evidence="8">
    <location>
        <position position="222"/>
    </location>
</feature>
<keyword evidence="5 8" id="KW-0457">Lysine biosynthesis</keyword>
<feature type="site" description="Could be important to modulate the pK values of the two catalytic cysteine residues" evidence="8">
    <location>
        <position position="164"/>
    </location>
</feature>
<feature type="site" description="Important for dimerization" evidence="8">
    <location>
        <position position="273"/>
    </location>
</feature>
<evidence type="ECO:0000256" key="2">
    <source>
        <dbReference type="ARBA" id="ARBA00010219"/>
    </source>
</evidence>
<name>A0A091BE63_9GAMM</name>
<comment type="similarity">
    <text evidence="2 8">Belongs to the diaminopimelate epimerase family.</text>
</comment>
<evidence type="ECO:0000256" key="5">
    <source>
        <dbReference type="ARBA" id="ARBA00023154"/>
    </source>
</evidence>
<comment type="caution">
    <text evidence="10">The sequence shown here is derived from an EMBL/GenBank/DDBJ whole genome shotgun (WGS) entry which is preliminary data.</text>
</comment>
<dbReference type="SUPFAM" id="SSF54506">
    <property type="entry name" value="Diaminopimelate epimerase-like"/>
    <property type="match status" value="2"/>
</dbReference>
<comment type="pathway">
    <text evidence="1 8">Amino-acid biosynthesis; L-lysine biosynthesis via DAP pathway; DL-2,6-diaminopimelate from LL-2,6-diaminopimelate: step 1/1.</text>
</comment>
<keyword evidence="4 8" id="KW-0028">Amino-acid biosynthesis</keyword>
<feature type="binding site" evidence="8">
    <location>
        <begin position="79"/>
        <end position="80"/>
    </location>
    <ligand>
        <name>substrate</name>
    </ligand>
</feature>
<evidence type="ECO:0000256" key="7">
    <source>
        <dbReference type="ARBA" id="ARBA00051712"/>
    </source>
</evidence>
<reference evidence="10 11" key="1">
    <citation type="submission" date="2013-09" db="EMBL/GenBank/DDBJ databases">
        <title>Genome sequencing of Arenimonas composti.</title>
        <authorList>
            <person name="Chen F."/>
            <person name="Wang G."/>
        </authorList>
    </citation>
    <scope>NUCLEOTIDE SEQUENCE [LARGE SCALE GENOMIC DNA]</scope>
    <source>
        <strain evidence="10 11">TR7-09</strain>
    </source>
</reference>
<feature type="binding site" evidence="8">
    <location>
        <begin position="213"/>
        <end position="214"/>
    </location>
    <ligand>
        <name>substrate</name>
    </ligand>
</feature>
<proteinExistence type="inferred from homology"/>
<evidence type="ECO:0000256" key="6">
    <source>
        <dbReference type="ARBA" id="ARBA00023235"/>
    </source>
</evidence>
<evidence type="ECO:0000256" key="9">
    <source>
        <dbReference type="PROSITE-ProRule" id="PRU10125"/>
    </source>
</evidence>
<organism evidence="10 11">
    <name type="scientific">Arenimonas composti TR7-09 = DSM 18010</name>
    <dbReference type="NCBI Taxonomy" id="1121013"/>
    <lineage>
        <taxon>Bacteria</taxon>
        <taxon>Pseudomonadati</taxon>
        <taxon>Pseudomonadota</taxon>
        <taxon>Gammaproteobacteria</taxon>
        <taxon>Lysobacterales</taxon>
        <taxon>Lysobacteraceae</taxon>
        <taxon>Arenimonas</taxon>
    </lineage>
</organism>
<dbReference type="AlphaFoldDB" id="A0A091BE63"/>
<evidence type="ECO:0000313" key="11">
    <source>
        <dbReference type="Proteomes" id="UP000029391"/>
    </source>
</evidence>
<dbReference type="PANTHER" id="PTHR31689:SF0">
    <property type="entry name" value="DIAMINOPIMELATE EPIMERASE"/>
    <property type="match status" value="1"/>
</dbReference>
<feature type="binding site" evidence="8">
    <location>
        <position position="195"/>
    </location>
    <ligand>
        <name>substrate</name>
    </ligand>
</feature>
<dbReference type="UniPathway" id="UPA00034">
    <property type="reaction ID" value="UER00025"/>
</dbReference>
<protein>
    <recommendedName>
        <fullName evidence="3 8">Diaminopimelate epimerase</fullName>
        <shortName evidence="8">DAP epimerase</shortName>
        <ecNumber evidence="3 8">5.1.1.7</ecNumber>
    </recommendedName>
    <alternativeName>
        <fullName evidence="8">PLP-independent amino acid racemase</fullName>
    </alternativeName>
</protein>
<keyword evidence="6 8" id="KW-0413">Isomerase</keyword>
<dbReference type="GO" id="GO:0009089">
    <property type="term" value="P:lysine biosynthetic process via diaminopimelate"/>
    <property type="evidence" value="ECO:0007669"/>
    <property type="project" value="UniProtKB-UniRule"/>
</dbReference>
<feature type="active site" description="Proton donor" evidence="8">
    <location>
        <position position="78"/>
    </location>
</feature>
<feature type="binding site" evidence="8">
    <location>
        <position position="49"/>
    </location>
    <ligand>
        <name>substrate</name>
    </ligand>
</feature>
<keyword evidence="8" id="KW-0963">Cytoplasm</keyword>
<dbReference type="InterPro" id="IPR018510">
    <property type="entry name" value="DAP_epimerase_AS"/>
</dbReference>
<dbReference type="PANTHER" id="PTHR31689">
    <property type="entry name" value="DIAMINOPIMELATE EPIMERASE, CHLOROPLASTIC"/>
    <property type="match status" value="1"/>
</dbReference>
<feature type="binding site" evidence="8">
    <location>
        <position position="69"/>
    </location>
    <ligand>
        <name>substrate</name>
    </ligand>
</feature>
<comment type="subcellular location">
    <subcellularLocation>
        <location evidence="8">Cytoplasm</location>
    </subcellularLocation>
</comment>
<dbReference type="GO" id="GO:0005829">
    <property type="term" value="C:cytosol"/>
    <property type="evidence" value="ECO:0007669"/>
    <property type="project" value="TreeGrafter"/>
</dbReference>
<feature type="binding site" evidence="8">
    <location>
        <position position="162"/>
    </location>
    <ligand>
        <name>substrate</name>
    </ligand>
</feature>
<dbReference type="EMBL" id="AWXU01000028">
    <property type="protein sequence ID" value="KFN49827.1"/>
    <property type="molecule type" value="Genomic_DNA"/>
</dbReference>
<gene>
    <name evidence="8" type="primary">dapF</name>
    <name evidence="10" type="ORF">P873_08885</name>
</gene>
<feature type="binding site" evidence="8">
    <location>
        <position position="17"/>
    </location>
    <ligand>
        <name>substrate</name>
    </ligand>
</feature>
<dbReference type="Proteomes" id="UP000029391">
    <property type="component" value="Unassembled WGS sequence"/>
</dbReference>
<evidence type="ECO:0000313" key="10">
    <source>
        <dbReference type="EMBL" id="KFN49827.1"/>
    </source>
</evidence>
<evidence type="ECO:0000256" key="1">
    <source>
        <dbReference type="ARBA" id="ARBA00005196"/>
    </source>
</evidence>
<dbReference type="Gene3D" id="3.10.310.10">
    <property type="entry name" value="Diaminopimelate Epimerase, Chain A, domain 1"/>
    <property type="match status" value="2"/>
</dbReference>
<sequence length="289" mass="30326">MNVVAAQRFSKMHGAGNHFVVVDLRGGFEPAPEWIRAVADPCTGVGFDQLLGIEAARTPGAVAGFRIWNTDGSPARQCGNGARCVASWLRREGLQIGRDFVLDSPSGPLRVEVLDDGRFAVEMGRPDFAPTAIPFTAEAEAPQYRRRLFDEVLSFGAVSMGNPHAVVEVADAAATPVATLATRLQGSGDFPDGVNVGFAQVLAPDRIRLRVYERGVGETRACGSGACAAVAVLVRRGRVGREVAVELPGGVLGVRWPQDDAPVTLSGPTAFVFDGSFAAAFAAAAAPAR</sequence>
<dbReference type="HAMAP" id="MF_00197">
    <property type="entry name" value="DAP_epimerase"/>
    <property type="match status" value="1"/>
</dbReference>
<evidence type="ECO:0000256" key="4">
    <source>
        <dbReference type="ARBA" id="ARBA00022605"/>
    </source>
</evidence>
<dbReference type="NCBIfam" id="TIGR00652">
    <property type="entry name" value="DapF"/>
    <property type="match status" value="1"/>
</dbReference>
<dbReference type="STRING" id="1121013.GCA_000426365_02341"/>
<dbReference type="EC" id="5.1.1.7" evidence="3 8"/>
<dbReference type="eggNOG" id="COG0253">
    <property type="taxonomic scope" value="Bacteria"/>
</dbReference>
<dbReference type="RefSeq" id="WP_026817297.1">
    <property type="nucleotide sequence ID" value="NZ_AUFF01000007.1"/>
</dbReference>
<dbReference type="InterPro" id="IPR001653">
    <property type="entry name" value="DAP_epimerase_DapF"/>
</dbReference>